<keyword evidence="13" id="KW-1185">Reference proteome</keyword>
<dbReference type="Gene3D" id="3.40.430.10">
    <property type="entry name" value="Dihydrofolate Reductase, subunit A"/>
    <property type="match status" value="1"/>
</dbReference>
<dbReference type="GO" id="GO:0008703">
    <property type="term" value="F:5-amino-6-(5-phosphoribosylamino)uracil reductase activity"/>
    <property type="evidence" value="ECO:0007669"/>
    <property type="project" value="InterPro"/>
</dbReference>
<dbReference type="PANTHER" id="PTHR38011:SF11">
    <property type="entry name" value="2,5-DIAMINO-6-RIBOSYLAMINO-4(3H)-PYRIMIDINONE 5'-PHOSPHATE REDUCTASE"/>
    <property type="match status" value="1"/>
</dbReference>
<dbReference type="EC" id="1.1.1.302" evidence="3"/>
<dbReference type="PANTHER" id="PTHR38011">
    <property type="entry name" value="DIHYDROFOLATE REDUCTASE FAMILY PROTEIN (AFU_ORTHOLOGUE AFUA_8G06820)"/>
    <property type="match status" value="1"/>
</dbReference>
<comment type="similarity">
    <text evidence="2">Belongs to the HTP reductase family.</text>
</comment>
<dbReference type="AlphaFoldDB" id="J3P3H2"/>
<evidence type="ECO:0000313" key="11">
    <source>
        <dbReference type="EMBL" id="EJT74214.1"/>
    </source>
</evidence>
<reference evidence="12" key="5">
    <citation type="submission" date="2018-04" db="UniProtKB">
        <authorList>
            <consortium name="EnsemblFungi"/>
        </authorList>
    </citation>
    <scope>IDENTIFICATION</scope>
    <source>
        <strain evidence="12">R3-111a-1</strain>
    </source>
</reference>
<evidence type="ECO:0000256" key="7">
    <source>
        <dbReference type="ARBA" id="ARBA00031630"/>
    </source>
</evidence>
<reference evidence="12" key="4">
    <citation type="journal article" date="2015" name="G3 (Bethesda)">
        <title>Genome sequences of three phytopathogenic species of the Magnaporthaceae family of fungi.</title>
        <authorList>
            <person name="Okagaki L.H."/>
            <person name="Nunes C.C."/>
            <person name="Sailsbery J."/>
            <person name="Clay B."/>
            <person name="Brown D."/>
            <person name="John T."/>
            <person name="Oh Y."/>
            <person name="Young N."/>
            <person name="Fitzgerald M."/>
            <person name="Haas B.J."/>
            <person name="Zeng Q."/>
            <person name="Young S."/>
            <person name="Adiconis X."/>
            <person name="Fan L."/>
            <person name="Levin J.Z."/>
            <person name="Mitchell T.K."/>
            <person name="Okubara P.A."/>
            <person name="Farman M.L."/>
            <person name="Kohn L.M."/>
            <person name="Birren B."/>
            <person name="Ma L.-J."/>
            <person name="Dean R.A."/>
        </authorList>
    </citation>
    <scope>NUCLEOTIDE SEQUENCE</scope>
    <source>
        <strain evidence="12">R3-111a-1</strain>
    </source>
</reference>
<accession>J3P3H2</accession>
<dbReference type="SUPFAM" id="SSF53597">
    <property type="entry name" value="Dihydrofolate reductase-like"/>
    <property type="match status" value="1"/>
</dbReference>
<reference evidence="11" key="2">
    <citation type="submission" date="2010-07" db="EMBL/GenBank/DDBJ databases">
        <authorList>
            <consortium name="The Broad Institute Genome Sequencing Platform"/>
            <consortium name="Broad Institute Genome Sequencing Center for Infectious Disease"/>
            <person name="Ma L.-J."/>
            <person name="Dead R."/>
            <person name="Young S."/>
            <person name="Zeng Q."/>
            <person name="Koehrsen M."/>
            <person name="Alvarado L."/>
            <person name="Berlin A."/>
            <person name="Chapman S.B."/>
            <person name="Chen Z."/>
            <person name="Freedman E."/>
            <person name="Gellesch M."/>
            <person name="Goldberg J."/>
            <person name="Griggs A."/>
            <person name="Gujja S."/>
            <person name="Heilman E.R."/>
            <person name="Heiman D."/>
            <person name="Hepburn T."/>
            <person name="Howarth C."/>
            <person name="Jen D."/>
            <person name="Larson L."/>
            <person name="Mehta T."/>
            <person name="Neiman D."/>
            <person name="Pearson M."/>
            <person name="Roberts A."/>
            <person name="Saif S."/>
            <person name="Shea T."/>
            <person name="Shenoy N."/>
            <person name="Sisk P."/>
            <person name="Stolte C."/>
            <person name="Sykes S."/>
            <person name="Walk T."/>
            <person name="White J."/>
            <person name="Yandava C."/>
            <person name="Haas B."/>
            <person name="Nusbaum C."/>
            <person name="Birren B."/>
        </authorList>
    </citation>
    <scope>NUCLEOTIDE SEQUENCE</scope>
    <source>
        <strain evidence="11">R3-111a-1</strain>
    </source>
</reference>
<dbReference type="eggNOG" id="ENOG502SBB8">
    <property type="taxonomic scope" value="Eukaryota"/>
</dbReference>
<evidence type="ECO:0000256" key="4">
    <source>
        <dbReference type="ARBA" id="ARBA00015035"/>
    </source>
</evidence>
<keyword evidence="5" id="KW-0686">Riboflavin biosynthesis</keyword>
<dbReference type="EMBL" id="GL385398">
    <property type="protein sequence ID" value="EJT74214.1"/>
    <property type="molecule type" value="Genomic_DNA"/>
</dbReference>
<comment type="catalytic activity">
    <reaction evidence="8">
        <text>2,5-diamino-6-(1-D-ribitylamino)pyrimidin-4(3H)-one 5'-phosphate + NAD(+) = 2,5-diamino-6-(1-D-ribosylamino)pyrimidin-4(3H)-one 5'-phosphate + NADH + H(+)</text>
        <dbReference type="Rhea" id="RHEA:27274"/>
        <dbReference type="ChEBI" id="CHEBI:15378"/>
        <dbReference type="ChEBI" id="CHEBI:57540"/>
        <dbReference type="ChEBI" id="CHEBI:57945"/>
        <dbReference type="ChEBI" id="CHEBI:58890"/>
        <dbReference type="ChEBI" id="CHEBI:59545"/>
        <dbReference type="EC" id="1.1.1.302"/>
    </reaction>
</comment>
<reference evidence="11" key="3">
    <citation type="submission" date="2010-09" db="EMBL/GenBank/DDBJ databases">
        <title>Annotation of Gaeumannomyces graminis var. tritici R3-111a-1.</title>
        <authorList>
            <consortium name="The Broad Institute Genome Sequencing Platform"/>
            <person name="Ma L.-J."/>
            <person name="Dead R."/>
            <person name="Young S.K."/>
            <person name="Zeng Q."/>
            <person name="Gargeya S."/>
            <person name="Fitzgerald M."/>
            <person name="Haas B."/>
            <person name="Abouelleil A."/>
            <person name="Alvarado L."/>
            <person name="Arachchi H.M."/>
            <person name="Berlin A."/>
            <person name="Brown A."/>
            <person name="Chapman S.B."/>
            <person name="Chen Z."/>
            <person name="Dunbar C."/>
            <person name="Freedman E."/>
            <person name="Gearin G."/>
            <person name="Gellesch M."/>
            <person name="Goldberg J."/>
            <person name="Griggs A."/>
            <person name="Gujja S."/>
            <person name="Heiman D."/>
            <person name="Howarth C."/>
            <person name="Larson L."/>
            <person name="Lui A."/>
            <person name="MacDonald P.J.P."/>
            <person name="Mehta T."/>
            <person name="Montmayeur A."/>
            <person name="Murphy C."/>
            <person name="Neiman D."/>
            <person name="Pearson M."/>
            <person name="Priest M."/>
            <person name="Roberts A."/>
            <person name="Saif S."/>
            <person name="Shea T."/>
            <person name="Shenoy N."/>
            <person name="Sisk P."/>
            <person name="Stolte C."/>
            <person name="Sykes S."/>
            <person name="Yandava C."/>
            <person name="Wortman J."/>
            <person name="Nusbaum C."/>
            <person name="Birren B."/>
        </authorList>
    </citation>
    <scope>NUCLEOTIDE SEQUENCE</scope>
    <source>
        <strain evidence="11">R3-111a-1</strain>
    </source>
</reference>
<evidence type="ECO:0000256" key="6">
    <source>
        <dbReference type="ARBA" id="ARBA00030073"/>
    </source>
</evidence>
<feature type="domain" description="Bacterial bifunctional deaminase-reductase C-terminal" evidence="10">
    <location>
        <begin position="3"/>
        <end position="170"/>
    </location>
</feature>
<dbReference type="RefSeq" id="XP_009224158.1">
    <property type="nucleotide sequence ID" value="XM_009225894.1"/>
</dbReference>
<dbReference type="GO" id="GO:0009231">
    <property type="term" value="P:riboflavin biosynthetic process"/>
    <property type="evidence" value="ECO:0007669"/>
    <property type="project" value="UniProtKB-KW"/>
</dbReference>
<evidence type="ECO:0000259" key="10">
    <source>
        <dbReference type="Pfam" id="PF01872"/>
    </source>
</evidence>
<dbReference type="GeneID" id="20348516"/>
<sequence>MGKLRYNVATSLDGFIARPDGSYDWIPVDNSIDFAALYAQFDAFIMGRKTYETMLAQGDQNPLKGRPRDRLAVVTSAGLAGGPARGVTVLAGAAEAAAWVAEAKRRLERDVWLFGGGVLAASLLDEGVVDTIEVAVVPVVLGRGIRMIGGELGSSRRLRLTGSEMFASRIAMCRYEVIYESSGGDCQTALVE</sequence>
<comment type="catalytic activity">
    <reaction evidence="9">
        <text>2,5-diamino-6-(1-D-ribitylamino)pyrimidin-4(3H)-one 5'-phosphate + NADP(+) = 2,5-diamino-6-(1-D-ribosylamino)pyrimidin-4(3H)-one 5'-phosphate + NADPH + H(+)</text>
        <dbReference type="Rhea" id="RHEA:27278"/>
        <dbReference type="ChEBI" id="CHEBI:15378"/>
        <dbReference type="ChEBI" id="CHEBI:57783"/>
        <dbReference type="ChEBI" id="CHEBI:58349"/>
        <dbReference type="ChEBI" id="CHEBI:58890"/>
        <dbReference type="ChEBI" id="CHEBI:59545"/>
        <dbReference type="EC" id="1.1.1.302"/>
    </reaction>
</comment>
<dbReference type="InterPro" id="IPR002734">
    <property type="entry name" value="RibDG_C"/>
</dbReference>
<protein>
    <recommendedName>
        <fullName evidence="4">2,5-diamino-6-ribosylamino-4(3H)-pyrimidinone 5'-phosphate reductase</fullName>
        <ecNumber evidence="3">1.1.1.302</ecNumber>
    </recommendedName>
    <alternativeName>
        <fullName evidence="7">2,5-diamino-6-(5-phospho-D-ribosylamino)pyrimidin-4(3H)-one reductase</fullName>
    </alternativeName>
    <alternativeName>
        <fullName evidence="6">2,5-diamino-6-ribitylamino-4(3H)-pyrimidinone 5'-phosphate synthase</fullName>
    </alternativeName>
</protein>
<evidence type="ECO:0000256" key="9">
    <source>
        <dbReference type="ARBA" id="ARBA00049020"/>
    </source>
</evidence>
<organism evidence="11">
    <name type="scientific">Gaeumannomyces tritici (strain R3-111a-1)</name>
    <name type="common">Wheat and barley take-all root rot fungus</name>
    <name type="synonym">Gaeumannomyces graminis var. tritici</name>
    <dbReference type="NCBI Taxonomy" id="644352"/>
    <lineage>
        <taxon>Eukaryota</taxon>
        <taxon>Fungi</taxon>
        <taxon>Dikarya</taxon>
        <taxon>Ascomycota</taxon>
        <taxon>Pezizomycotina</taxon>
        <taxon>Sordariomycetes</taxon>
        <taxon>Sordariomycetidae</taxon>
        <taxon>Magnaporthales</taxon>
        <taxon>Magnaporthaceae</taxon>
        <taxon>Gaeumannomyces</taxon>
    </lineage>
</organism>
<dbReference type="InterPro" id="IPR024072">
    <property type="entry name" value="DHFR-like_dom_sf"/>
</dbReference>
<proteinExistence type="inferred from homology"/>
<evidence type="ECO:0000256" key="2">
    <source>
        <dbReference type="ARBA" id="ARBA00009723"/>
    </source>
</evidence>
<dbReference type="EnsemblFungi" id="EJT74214">
    <property type="protein sequence ID" value="EJT74214"/>
    <property type="gene ID" value="GGTG_08058"/>
</dbReference>
<evidence type="ECO:0000256" key="3">
    <source>
        <dbReference type="ARBA" id="ARBA00012851"/>
    </source>
</evidence>
<evidence type="ECO:0000313" key="13">
    <source>
        <dbReference type="Proteomes" id="UP000006039"/>
    </source>
</evidence>
<gene>
    <name evidence="12" type="primary">20348516</name>
    <name evidence="11" type="ORF">GGTG_08058</name>
</gene>
<dbReference type="OrthoDB" id="3192019at2759"/>
<evidence type="ECO:0000256" key="5">
    <source>
        <dbReference type="ARBA" id="ARBA00022619"/>
    </source>
</evidence>
<evidence type="ECO:0000313" key="12">
    <source>
        <dbReference type="EnsemblFungi" id="EJT74214"/>
    </source>
</evidence>
<reference evidence="13" key="1">
    <citation type="submission" date="2010-07" db="EMBL/GenBank/DDBJ databases">
        <title>The genome sequence of Gaeumannomyces graminis var. tritici strain R3-111a-1.</title>
        <authorList>
            <consortium name="The Broad Institute Genome Sequencing Platform"/>
            <person name="Ma L.-J."/>
            <person name="Dead R."/>
            <person name="Young S."/>
            <person name="Zeng Q."/>
            <person name="Koehrsen M."/>
            <person name="Alvarado L."/>
            <person name="Berlin A."/>
            <person name="Chapman S.B."/>
            <person name="Chen Z."/>
            <person name="Freedman E."/>
            <person name="Gellesch M."/>
            <person name="Goldberg J."/>
            <person name="Griggs A."/>
            <person name="Gujja S."/>
            <person name="Heilman E.R."/>
            <person name="Heiman D."/>
            <person name="Hepburn T."/>
            <person name="Howarth C."/>
            <person name="Jen D."/>
            <person name="Larson L."/>
            <person name="Mehta T."/>
            <person name="Neiman D."/>
            <person name="Pearson M."/>
            <person name="Roberts A."/>
            <person name="Saif S."/>
            <person name="Shea T."/>
            <person name="Shenoy N."/>
            <person name="Sisk P."/>
            <person name="Stolte C."/>
            <person name="Sykes S."/>
            <person name="Walk T."/>
            <person name="White J."/>
            <person name="Yandava C."/>
            <person name="Haas B."/>
            <person name="Nusbaum C."/>
            <person name="Birren B."/>
        </authorList>
    </citation>
    <scope>NUCLEOTIDE SEQUENCE [LARGE SCALE GENOMIC DNA]</scope>
    <source>
        <strain evidence="13">R3-111a-1</strain>
    </source>
</reference>
<evidence type="ECO:0000256" key="8">
    <source>
        <dbReference type="ARBA" id="ARBA00047550"/>
    </source>
</evidence>
<dbReference type="Pfam" id="PF01872">
    <property type="entry name" value="RibD_C"/>
    <property type="match status" value="1"/>
</dbReference>
<dbReference type="Proteomes" id="UP000006039">
    <property type="component" value="Unassembled WGS sequence"/>
</dbReference>
<name>J3P3H2_GAET3</name>
<comment type="function">
    <text evidence="1">Catalyzes an early step in riboflavin biosynthesis, the NADPH-dependent reduction of the ribose side chain of 2,5-diamino-6-ribosylamino-4(3H)-pyrimidinone 5'-phosphate, yielding 2,5-diamino-6-ribitylamino-4(3H)-pyrimidinone 5'-phosphate.</text>
</comment>
<dbReference type="STRING" id="644352.J3P3H2"/>
<evidence type="ECO:0000256" key="1">
    <source>
        <dbReference type="ARBA" id="ARBA00003555"/>
    </source>
</evidence>
<dbReference type="InterPro" id="IPR050765">
    <property type="entry name" value="Riboflavin_Biosynth_HTPR"/>
</dbReference>
<dbReference type="VEuPathDB" id="FungiDB:GGTG_08058"/>
<dbReference type="HOGENOM" id="CLU_043966_4_2_1"/>